<dbReference type="RefSeq" id="WP_373655559.1">
    <property type="nucleotide sequence ID" value="NZ_JBGUAW010000005.1"/>
</dbReference>
<proteinExistence type="predicted"/>
<keyword evidence="3" id="KW-1185">Reference proteome</keyword>
<dbReference type="InterPro" id="IPR052539">
    <property type="entry name" value="MGD_biosynthesis_adapter"/>
</dbReference>
<evidence type="ECO:0000313" key="3">
    <source>
        <dbReference type="Proteomes" id="UP001575181"/>
    </source>
</evidence>
<dbReference type="InterPro" id="IPR004435">
    <property type="entry name" value="MobB_dom"/>
</dbReference>
<evidence type="ECO:0000313" key="2">
    <source>
        <dbReference type="EMBL" id="MFA9460772.1"/>
    </source>
</evidence>
<sequence length="188" mass="20444">MIGAFPKPVLGFVAYSGTGKTTLLTRLIPLLREAGLRVGLVKHAHHGFDPDIPGKDSYRLRKAGAAQTLVASPRRWALFTEEPEEGEAPLAAMLERLDPGRLDLVLVEGFRGEDIPKIEVHRPALGQPALYPELEGIIAVALDAPPELDFGNLPLLDINRPETVAACIQVEMREGRLRAGVFGEDPQC</sequence>
<accession>A0ABV4TTY0</accession>
<evidence type="ECO:0000259" key="1">
    <source>
        <dbReference type="Pfam" id="PF03205"/>
    </source>
</evidence>
<dbReference type="NCBIfam" id="TIGR00176">
    <property type="entry name" value="mobB"/>
    <property type="match status" value="1"/>
</dbReference>
<organism evidence="2 3">
    <name type="scientific">Thiohalorhabdus methylotrophus</name>
    <dbReference type="NCBI Taxonomy" id="3242694"/>
    <lineage>
        <taxon>Bacteria</taxon>
        <taxon>Pseudomonadati</taxon>
        <taxon>Pseudomonadota</taxon>
        <taxon>Gammaproteobacteria</taxon>
        <taxon>Thiohalorhabdales</taxon>
        <taxon>Thiohalorhabdaceae</taxon>
        <taxon>Thiohalorhabdus</taxon>
    </lineage>
</organism>
<dbReference type="Pfam" id="PF03205">
    <property type="entry name" value="MobB"/>
    <property type="match status" value="1"/>
</dbReference>
<name>A0ABV4TTY0_9GAMM</name>
<comment type="caution">
    <text evidence="2">The sequence shown here is derived from an EMBL/GenBank/DDBJ whole genome shotgun (WGS) entry which is preliminary data.</text>
</comment>
<dbReference type="Proteomes" id="UP001575181">
    <property type="component" value="Unassembled WGS sequence"/>
</dbReference>
<dbReference type="PANTHER" id="PTHR40072">
    <property type="entry name" value="MOLYBDOPTERIN-GUANINE DINUCLEOTIDE BIOSYNTHESIS ADAPTER PROTEIN-RELATED"/>
    <property type="match status" value="1"/>
</dbReference>
<dbReference type="InterPro" id="IPR027417">
    <property type="entry name" value="P-loop_NTPase"/>
</dbReference>
<dbReference type="CDD" id="cd03116">
    <property type="entry name" value="MobB"/>
    <property type="match status" value="1"/>
</dbReference>
<protein>
    <submittedName>
        <fullName evidence="2">Molybdopterin-guanine dinucleotide biosynthesis protein B</fullName>
    </submittedName>
</protein>
<dbReference type="EMBL" id="JBGUAW010000005">
    <property type="protein sequence ID" value="MFA9460772.1"/>
    <property type="molecule type" value="Genomic_DNA"/>
</dbReference>
<dbReference type="SUPFAM" id="SSF52540">
    <property type="entry name" value="P-loop containing nucleoside triphosphate hydrolases"/>
    <property type="match status" value="1"/>
</dbReference>
<dbReference type="Gene3D" id="3.40.50.300">
    <property type="entry name" value="P-loop containing nucleotide triphosphate hydrolases"/>
    <property type="match status" value="1"/>
</dbReference>
<dbReference type="PANTHER" id="PTHR40072:SF1">
    <property type="entry name" value="MOLYBDOPTERIN-GUANINE DINUCLEOTIDE BIOSYNTHESIS ADAPTER PROTEIN"/>
    <property type="match status" value="1"/>
</dbReference>
<reference evidence="2 3" key="1">
    <citation type="submission" date="2024-08" db="EMBL/GenBank/DDBJ databases">
        <title>Whole-genome sequencing of halo(alkali)philic microorganisms from hypersaline lakes.</title>
        <authorList>
            <person name="Sorokin D.Y."/>
            <person name="Merkel A.Y."/>
            <person name="Messina E."/>
            <person name="Yakimov M."/>
        </authorList>
    </citation>
    <scope>NUCLEOTIDE SEQUENCE [LARGE SCALE GENOMIC DNA]</scope>
    <source>
        <strain evidence="2 3">Cl-TMA</strain>
    </source>
</reference>
<feature type="domain" description="Molybdopterin-guanine dinucleotide biosynthesis protein B (MobB)" evidence="1">
    <location>
        <begin position="9"/>
        <end position="142"/>
    </location>
</feature>
<gene>
    <name evidence="2" type="primary">mobB</name>
    <name evidence="2" type="ORF">ACERLL_08035</name>
</gene>